<feature type="repeat" description="WD" evidence="3">
    <location>
        <begin position="131"/>
        <end position="157"/>
    </location>
</feature>
<proteinExistence type="predicted"/>
<dbReference type="PRINTS" id="PR00320">
    <property type="entry name" value="GPROTEINBRPT"/>
</dbReference>
<feature type="repeat" description="WD" evidence="3">
    <location>
        <begin position="158"/>
        <end position="191"/>
    </location>
</feature>
<dbReference type="InterPro" id="IPR019775">
    <property type="entry name" value="WD40_repeat_CS"/>
</dbReference>
<dbReference type="PANTHER" id="PTHR19849">
    <property type="entry name" value="PHOSPHOLIPASE A-2-ACTIVATING PROTEIN"/>
    <property type="match status" value="1"/>
</dbReference>
<dbReference type="PROSITE" id="PS50294">
    <property type="entry name" value="WD_REPEATS_REGION"/>
    <property type="match status" value="3"/>
</dbReference>
<accession>A0A2N1JFI1</accession>
<evidence type="ECO:0000313" key="5">
    <source>
        <dbReference type="Proteomes" id="UP000232875"/>
    </source>
</evidence>
<dbReference type="OrthoDB" id="19711at2759"/>
<feature type="repeat" description="WD" evidence="3">
    <location>
        <begin position="78"/>
        <end position="117"/>
    </location>
</feature>
<dbReference type="GO" id="GO:0043161">
    <property type="term" value="P:proteasome-mediated ubiquitin-dependent protein catabolic process"/>
    <property type="evidence" value="ECO:0007669"/>
    <property type="project" value="TreeGrafter"/>
</dbReference>
<dbReference type="Gene3D" id="2.130.10.10">
    <property type="entry name" value="YVTN repeat-like/Quinoprotein amine dehydrogenase"/>
    <property type="match status" value="2"/>
</dbReference>
<dbReference type="InterPro" id="IPR001680">
    <property type="entry name" value="WD40_rpt"/>
</dbReference>
<dbReference type="PROSITE" id="PS50082">
    <property type="entry name" value="WD_REPEATS_2"/>
    <property type="match status" value="4"/>
</dbReference>
<sequence length="258" mass="28107">MLVSCSSDCTARIWYEELSAPESKGHAPGSKYIAGPVLSGHASGVLDVAFGEQWIVTSSRDKTLRVWRRSDLAYVHTYYGHSASVNACCLQDGIVASGAGDGSIHIWDVATGQPRTVIRGPHCGISSIILSGSLVFTGSSDKVIRIWDADEGVLLSVFQAHDQLVRDLSYDPERKLLISGGWDGVTRLWNIAPTLSAPRTLSPEMLLPAPEFLWEKCVHHGRVFGVCFNSTRVVSSCEDRVLMVANFGNYGLPTHLYT</sequence>
<dbReference type="GO" id="GO:0010992">
    <property type="term" value="P:ubiquitin recycling"/>
    <property type="evidence" value="ECO:0007669"/>
    <property type="project" value="TreeGrafter"/>
</dbReference>
<feature type="repeat" description="WD" evidence="3">
    <location>
        <begin position="38"/>
        <end position="77"/>
    </location>
</feature>
<keyword evidence="2" id="KW-0677">Repeat</keyword>
<keyword evidence="5" id="KW-1185">Reference proteome</keyword>
<dbReference type="SMART" id="SM00320">
    <property type="entry name" value="WD40"/>
    <property type="match status" value="5"/>
</dbReference>
<dbReference type="InterPro" id="IPR020472">
    <property type="entry name" value="WD40_PAC1"/>
</dbReference>
<dbReference type="AlphaFoldDB" id="A0A2N1JFI1"/>
<reference evidence="4 5" key="1">
    <citation type="submission" date="2017-10" db="EMBL/GenBank/DDBJ databases">
        <title>A novel species of cold-tolerant Malassezia isolated from bats.</title>
        <authorList>
            <person name="Lorch J.M."/>
            <person name="Palmer J.M."/>
            <person name="Vanderwolf K.J."/>
            <person name="Schmidt K.Z."/>
            <person name="Verant M.L."/>
            <person name="Weller T.J."/>
            <person name="Blehert D.S."/>
        </authorList>
    </citation>
    <scope>NUCLEOTIDE SEQUENCE [LARGE SCALE GENOMIC DNA]</scope>
    <source>
        <strain evidence="4 5">NWHC:44797-103</strain>
    </source>
</reference>
<dbReference type="EMBL" id="KZ454988">
    <property type="protein sequence ID" value="PKI85302.1"/>
    <property type="molecule type" value="Genomic_DNA"/>
</dbReference>
<protein>
    <submittedName>
        <fullName evidence="4">Uncharacterized protein</fullName>
    </submittedName>
</protein>
<dbReference type="SUPFAM" id="SSF50978">
    <property type="entry name" value="WD40 repeat-like"/>
    <property type="match status" value="1"/>
</dbReference>
<keyword evidence="1 3" id="KW-0853">WD repeat</keyword>
<name>A0A2N1JFI1_9BASI</name>
<evidence type="ECO:0000256" key="2">
    <source>
        <dbReference type="ARBA" id="ARBA00022737"/>
    </source>
</evidence>
<organism evidence="4 5">
    <name type="scientific">Malassezia vespertilionis</name>
    <dbReference type="NCBI Taxonomy" id="2020962"/>
    <lineage>
        <taxon>Eukaryota</taxon>
        <taxon>Fungi</taxon>
        <taxon>Dikarya</taxon>
        <taxon>Basidiomycota</taxon>
        <taxon>Ustilaginomycotina</taxon>
        <taxon>Malasseziomycetes</taxon>
        <taxon>Malasseziales</taxon>
        <taxon>Malasseziaceae</taxon>
        <taxon>Malassezia</taxon>
    </lineage>
</organism>
<dbReference type="Proteomes" id="UP000232875">
    <property type="component" value="Unassembled WGS sequence"/>
</dbReference>
<dbReference type="GO" id="GO:0005634">
    <property type="term" value="C:nucleus"/>
    <property type="evidence" value="ECO:0007669"/>
    <property type="project" value="TreeGrafter"/>
</dbReference>
<dbReference type="GO" id="GO:0043130">
    <property type="term" value="F:ubiquitin binding"/>
    <property type="evidence" value="ECO:0007669"/>
    <property type="project" value="TreeGrafter"/>
</dbReference>
<dbReference type="InterPro" id="IPR036322">
    <property type="entry name" value="WD40_repeat_dom_sf"/>
</dbReference>
<dbReference type="InterPro" id="IPR015943">
    <property type="entry name" value="WD40/YVTN_repeat-like_dom_sf"/>
</dbReference>
<dbReference type="PANTHER" id="PTHR19849:SF1">
    <property type="entry name" value="F-BOX_WD REPEAT-CONTAINING PROTEIN 7"/>
    <property type="match status" value="1"/>
</dbReference>
<dbReference type="STRING" id="2020962.A0A2N1JFI1"/>
<dbReference type="PROSITE" id="PS00678">
    <property type="entry name" value="WD_REPEATS_1"/>
    <property type="match status" value="2"/>
</dbReference>
<evidence type="ECO:0000313" key="4">
    <source>
        <dbReference type="EMBL" id="PKI85302.1"/>
    </source>
</evidence>
<evidence type="ECO:0000256" key="1">
    <source>
        <dbReference type="ARBA" id="ARBA00022574"/>
    </source>
</evidence>
<gene>
    <name evidence="4" type="ORF">MVES_000957</name>
</gene>
<dbReference type="GO" id="GO:0005737">
    <property type="term" value="C:cytoplasm"/>
    <property type="evidence" value="ECO:0007669"/>
    <property type="project" value="TreeGrafter"/>
</dbReference>
<evidence type="ECO:0000256" key="3">
    <source>
        <dbReference type="PROSITE-ProRule" id="PRU00221"/>
    </source>
</evidence>
<dbReference type="Pfam" id="PF00400">
    <property type="entry name" value="WD40"/>
    <property type="match status" value="4"/>
</dbReference>